<sequence>MALVMFDYDGVIVDSLEVFISRFSQACLENGFQGINEPKDVISLFEGNVYETMMSRGISEVAINDILKRYEILQGEQLTDLELFDGMGKALQRISEKHHVYVITSNLSSATKEILNRNGITCFEDVIGAEKEKSKIKKIHNTMALHPGISAYYVGDTKGDMIEGKHAGTQTIGVTWGWHTPQKINEGNPDFLVNSPEELADFLVKV</sequence>
<reference evidence="2" key="1">
    <citation type="submission" date="2016-11" db="EMBL/GenBank/DDBJ databases">
        <authorList>
            <person name="Varghese N."/>
            <person name="Submissions S."/>
        </authorList>
    </citation>
    <scope>NUCLEOTIDE SEQUENCE [LARGE SCALE GENOMIC DNA]</scope>
    <source>
        <strain evidence="2">DSM 15449</strain>
    </source>
</reference>
<dbReference type="AlphaFoldDB" id="A0A1M6GX72"/>
<dbReference type="Gene3D" id="1.10.150.240">
    <property type="entry name" value="Putative phosphatase, domain 2"/>
    <property type="match status" value="1"/>
</dbReference>
<dbReference type="InterPro" id="IPR036412">
    <property type="entry name" value="HAD-like_sf"/>
</dbReference>
<dbReference type="STRING" id="1121420.SAMN02746098_05237"/>
<dbReference type="GO" id="GO:0005829">
    <property type="term" value="C:cytosol"/>
    <property type="evidence" value="ECO:0007669"/>
    <property type="project" value="TreeGrafter"/>
</dbReference>
<dbReference type="InterPro" id="IPR023198">
    <property type="entry name" value="PGP-like_dom2"/>
</dbReference>
<proteinExistence type="predicted"/>
<dbReference type="InterPro" id="IPR041492">
    <property type="entry name" value="HAD_2"/>
</dbReference>
<dbReference type="SFLD" id="SFLDG01129">
    <property type="entry name" value="C1.5:_HAD__Beta-PGM__Phosphata"/>
    <property type="match status" value="1"/>
</dbReference>
<keyword evidence="2" id="KW-1185">Reference proteome</keyword>
<dbReference type="PANTHER" id="PTHR43434">
    <property type="entry name" value="PHOSPHOGLYCOLATE PHOSPHATASE"/>
    <property type="match status" value="1"/>
</dbReference>
<dbReference type="PANTHER" id="PTHR43434:SF1">
    <property type="entry name" value="PHOSPHOGLYCOLATE PHOSPHATASE"/>
    <property type="match status" value="1"/>
</dbReference>
<name>A0A1M6GX72_9FIRM</name>
<dbReference type="OrthoDB" id="9807630at2"/>
<protein>
    <submittedName>
        <fullName evidence="1">Phosphoglycolate phosphatase</fullName>
    </submittedName>
</protein>
<accession>A0A1M6GX72</accession>
<dbReference type="GO" id="GO:0008967">
    <property type="term" value="F:phosphoglycolate phosphatase activity"/>
    <property type="evidence" value="ECO:0007669"/>
    <property type="project" value="TreeGrafter"/>
</dbReference>
<dbReference type="InterPro" id="IPR050155">
    <property type="entry name" value="HAD-like_hydrolase_sf"/>
</dbReference>
<dbReference type="RefSeq" id="WP_073033454.1">
    <property type="nucleotide sequence ID" value="NZ_FQXJ01000040.1"/>
</dbReference>
<dbReference type="Gene3D" id="3.40.50.1000">
    <property type="entry name" value="HAD superfamily/HAD-like"/>
    <property type="match status" value="1"/>
</dbReference>
<dbReference type="Pfam" id="PF13419">
    <property type="entry name" value="HAD_2"/>
    <property type="match status" value="1"/>
</dbReference>
<dbReference type="EMBL" id="FQXJ01000040">
    <property type="protein sequence ID" value="SHJ14524.1"/>
    <property type="molecule type" value="Genomic_DNA"/>
</dbReference>
<dbReference type="SUPFAM" id="SSF56784">
    <property type="entry name" value="HAD-like"/>
    <property type="match status" value="1"/>
</dbReference>
<evidence type="ECO:0000313" key="1">
    <source>
        <dbReference type="EMBL" id="SHJ14524.1"/>
    </source>
</evidence>
<dbReference type="GO" id="GO:0006281">
    <property type="term" value="P:DNA repair"/>
    <property type="evidence" value="ECO:0007669"/>
    <property type="project" value="TreeGrafter"/>
</dbReference>
<organism evidence="1 2">
    <name type="scientific">Desulfosporosinus lacus DSM 15449</name>
    <dbReference type="NCBI Taxonomy" id="1121420"/>
    <lineage>
        <taxon>Bacteria</taxon>
        <taxon>Bacillati</taxon>
        <taxon>Bacillota</taxon>
        <taxon>Clostridia</taxon>
        <taxon>Eubacteriales</taxon>
        <taxon>Desulfitobacteriaceae</taxon>
        <taxon>Desulfosporosinus</taxon>
    </lineage>
</organism>
<evidence type="ECO:0000313" key="2">
    <source>
        <dbReference type="Proteomes" id="UP000183954"/>
    </source>
</evidence>
<dbReference type="InterPro" id="IPR023214">
    <property type="entry name" value="HAD_sf"/>
</dbReference>
<dbReference type="SFLD" id="SFLDS00003">
    <property type="entry name" value="Haloacid_Dehalogenase"/>
    <property type="match status" value="1"/>
</dbReference>
<gene>
    <name evidence="1" type="ORF">SAMN02746098_05237</name>
</gene>
<dbReference type="Proteomes" id="UP000183954">
    <property type="component" value="Unassembled WGS sequence"/>
</dbReference>